<dbReference type="AlphaFoldDB" id="A0A2P2PJW0"/>
<evidence type="ECO:0000313" key="1">
    <source>
        <dbReference type="EMBL" id="MBX55027.1"/>
    </source>
</evidence>
<sequence>MFSENLKASMRQLLHNHNLLALTKRGKKKRKKNYYQFLVMCAGSQCCVEMIS</sequence>
<accession>A0A2P2PJW0</accession>
<name>A0A2P2PJW0_RHIMU</name>
<proteinExistence type="predicted"/>
<protein>
    <submittedName>
        <fullName evidence="1">Uncharacterized protein</fullName>
    </submittedName>
</protein>
<dbReference type="EMBL" id="GGEC01074543">
    <property type="protein sequence ID" value="MBX55027.1"/>
    <property type="molecule type" value="Transcribed_RNA"/>
</dbReference>
<organism evidence="1">
    <name type="scientific">Rhizophora mucronata</name>
    <name type="common">Asiatic mangrove</name>
    <dbReference type="NCBI Taxonomy" id="61149"/>
    <lineage>
        <taxon>Eukaryota</taxon>
        <taxon>Viridiplantae</taxon>
        <taxon>Streptophyta</taxon>
        <taxon>Embryophyta</taxon>
        <taxon>Tracheophyta</taxon>
        <taxon>Spermatophyta</taxon>
        <taxon>Magnoliopsida</taxon>
        <taxon>eudicotyledons</taxon>
        <taxon>Gunneridae</taxon>
        <taxon>Pentapetalae</taxon>
        <taxon>rosids</taxon>
        <taxon>fabids</taxon>
        <taxon>Malpighiales</taxon>
        <taxon>Rhizophoraceae</taxon>
        <taxon>Rhizophora</taxon>
    </lineage>
</organism>
<reference evidence="1" key="1">
    <citation type="submission" date="2018-02" db="EMBL/GenBank/DDBJ databases">
        <title>Rhizophora mucronata_Transcriptome.</title>
        <authorList>
            <person name="Meera S.P."/>
            <person name="Sreeshan A."/>
            <person name="Augustine A."/>
        </authorList>
    </citation>
    <scope>NUCLEOTIDE SEQUENCE</scope>
    <source>
        <tissue evidence="1">Leaf</tissue>
    </source>
</reference>